<feature type="region of interest" description="Disordered" evidence="17">
    <location>
        <begin position="258"/>
        <end position="293"/>
    </location>
</feature>
<dbReference type="FunFam" id="1.20.245.10:FF:000002">
    <property type="entry name" value="Lipoxygenase"/>
    <property type="match status" value="1"/>
</dbReference>
<dbReference type="InterPro" id="IPR027433">
    <property type="entry name" value="Lipoxygenase_dom_3"/>
</dbReference>
<dbReference type="InterPro" id="IPR013819">
    <property type="entry name" value="LipOase_C"/>
</dbReference>
<dbReference type="EMBL" id="SZYD01000013">
    <property type="protein sequence ID" value="KAD4384229.1"/>
    <property type="molecule type" value="Genomic_DNA"/>
</dbReference>
<dbReference type="SMART" id="SM00308">
    <property type="entry name" value="LH2"/>
    <property type="match status" value="1"/>
</dbReference>
<evidence type="ECO:0000256" key="12">
    <source>
        <dbReference type="ARBA" id="ARBA00023004"/>
    </source>
</evidence>
<dbReference type="Gene3D" id="3.10.450.60">
    <property type="match status" value="1"/>
</dbReference>
<evidence type="ECO:0000256" key="7">
    <source>
        <dbReference type="ARBA" id="ARBA00022767"/>
    </source>
</evidence>
<keyword evidence="14 16" id="KW-0275">Fatty acid biosynthesis</keyword>
<evidence type="ECO:0000256" key="4">
    <source>
        <dbReference type="ARBA" id="ARBA00022528"/>
    </source>
</evidence>
<dbReference type="UniPathway" id="UPA00382"/>
<evidence type="ECO:0000256" key="5">
    <source>
        <dbReference type="ARBA" id="ARBA00022640"/>
    </source>
</evidence>
<dbReference type="PROSITE" id="PS51393">
    <property type="entry name" value="LIPOXYGENASE_3"/>
    <property type="match status" value="1"/>
</dbReference>
<dbReference type="GO" id="GO:0006633">
    <property type="term" value="P:fatty acid biosynthetic process"/>
    <property type="evidence" value="ECO:0007669"/>
    <property type="project" value="UniProtKB-KW"/>
</dbReference>
<dbReference type="OrthoDB" id="407298at2759"/>
<evidence type="ECO:0000259" key="18">
    <source>
        <dbReference type="PROSITE" id="PS50095"/>
    </source>
</evidence>
<sequence>MLKTHTHRSNSVNLTFPGTSIIVGVSSSATFATAISRQVASVKKRGGRRIDDHKLQYTRSSIKASISTSVSTFTTVKGVISVGPSITGVLSSVTVGLIGTVADCVTDILGNSFVLELVSANLDSSGKEKETVKASAKSVGFDNESKLYKYECEFRVPDEFGKIGAILVENQHRKEAYIKNIVLDNGNVIFPCESWIHSKYDNPDKRIFFTDKSYLPSETPVGLKVLREKDLESLRGNGEGERKSYERIYDYDTYNDIGDPDTDSDLSRPVLGGDQHPYPRRCRTGRQSTSTEPWSESRMAVPFYVPRDEDFSELKEITFGATTLFSVLHGAIPTLESILTDADKGFSLFKDIESLYDNGVDVDLTISGLLNVLPTLLRALTSAARNVLQFETPRIKDRDSFSWYRDEEFCRQTLAGLNPYSIKLVTEWPIISKLDPIVYGPAESAITKEIVEQEIKGFMSLEEALEQKKLFLLDYHDLLLPYVNKVREIDGTTLYGSRTLMFLTSTGTLRPLAIELTRPPNNGNPQWKHVYTPCWDATGAWLWKLAKAHVLAHDSGYHQLVSHWLRTHGSTEPYVIATNRHLSKMHPIQRLLCPHLRYTMQINSLARLALINAGGTIDTSFSLRKYCMQLSSDAYAQHWRFDHEALPADLINRGMAVEDESAPHGLKLTIEDYPFANDGLILWDAIKQWATTYVNHYYPQPNLVESDQELQAWWTEIRTIGHGDKKDEPWWPKLKTQQDLIKIVTTIMWVSSGHHSAVNFGQYDFAGYFPNRPTIARTKMPNEDPTAEEWEAFINKPEDLLLESFPTQIQATKVMSVLAVLSSHSPDEEYIGTNVEPAWAAEPTIKAAFEEFNGRLIELEAIIDSRNNDPNLRNRSGAGLVPYQLLKPFSGPGLTGKGVPYSISI</sequence>
<keyword evidence="13" id="KW-0443">Lipid metabolism</keyword>
<protein>
    <recommendedName>
        <fullName evidence="16">Lipoxygenase</fullName>
        <ecNumber evidence="16">1.13.11.-</ecNumber>
    </recommendedName>
</protein>
<name>A0A5N6N1R3_9ASTR</name>
<evidence type="ECO:0000313" key="20">
    <source>
        <dbReference type="EMBL" id="KAD4384229.1"/>
    </source>
</evidence>
<dbReference type="Gene3D" id="4.10.372.10">
    <property type="entry name" value="Lipoxygenase-1, Domain 3"/>
    <property type="match status" value="1"/>
</dbReference>
<dbReference type="SUPFAM" id="SSF49723">
    <property type="entry name" value="Lipase/lipooxygenase domain (PLAT/LH2 domain)"/>
    <property type="match status" value="1"/>
</dbReference>
<evidence type="ECO:0000256" key="15">
    <source>
        <dbReference type="PROSITE-ProRule" id="PRU00152"/>
    </source>
</evidence>
<dbReference type="Gene3D" id="1.20.245.10">
    <property type="entry name" value="Lipoxygenase-1, Domain 5"/>
    <property type="match status" value="1"/>
</dbReference>
<evidence type="ECO:0000256" key="3">
    <source>
        <dbReference type="ARBA" id="ARBA00022516"/>
    </source>
</evidence>
<dbReference type="PROSITE" id="PS00081">
    <property type="entry name" value="LIPOXYGENASE_2"/>
    <property type="match status" value="1"/>
</dbReference>
<evidence type="ECO:0000256" key="6">
    <source>
        <dbReference type="ARBA" id="ARBA00022723"/>
    </source>
</evidence>
<dbReference type="GO" id="GO:0031408">
    <property type="term" value="P:oxylipin biosynthetic process"/>
    <property type="evidence" value="ECO:0007669"/>
    <property type="project" value="UniProtKB-UniRule"/>
</dbReference>
<comment type="subcellular location">
    <subcellularLocation>
        <location evidence="1">Plastid</location>
        <location evidence="1">Chloroplast</location>
    </subcellularLocation>
</comment>
<keyword evidence="12" id="KW-0408">Iron</keyword>
<keyword evidence="4" id="KW-0150">Chloroplast</keyword>
<feature type="domain" description="Lipoxygenase" evidence="19">
    <location>
        <begin position="213"/>
        <end position="905"/>
    </location>
</feature>
<evidence type="ECO:0000256" key="8">
    <source>
        <dbReference type="ARBA" id="ARBA00022832"/>
    </source>
</evidence>
<gene>
    <name evidence="20" type="ORF">E3N88_24397</name>
</gene>
<keyword evidence="3 16" id="KW-0444">Lipid biosynthesis</keyword>
<reference evidence="20 21" key="1">
    <citation type="submission" date="2019-05" db="EMBL/GenBank/DDBJ databases">
        <title>Mikania micrantha, genome provides insights into the molecular mechanism of rapid growth.</title>
        <authorList>
            <person name="Liu B."/>
        </authorList>
    </citation>
    <scope>NUCLEOTIDE SEQUENCE [LARGE SCALE GENOMIC DNA]</scope>
    <source>
        <strain evidence="20">NLD-2019</strain>
        <tissue evidence="20">Leaf</tissue>
    </source>
</reference>
<dbReference type="PRINTS" id="PR00468">
    <property type="entry name" value="PLTLPOXGNASE"/>
</dbReference>
<evidence type="ECO:0000256" key="14">
    <source>
        <dbReference type="ARBA" id="ARBA00023160"/>
    </source>
</evidence>
<dbReference type="Gene3D" id="4.10.375.10">
    <property type="entry name" value="Lipoxygenase-1, Domain 2"/>
    <property type="match status" value="1"/>
</dbReference>
<dbReference type="PROSITE" id="PS50095">
    <property type="entry name" value="PLAT"/>
    <property type="match status" value="1"/>
</dbReference>
<dbReference type="FunFam" id="3.10.450.60:FF:000005">
    <property type="entry name" value="Lipoxygenase"/>
    <property type="match status" value="1"/>
</dbReference>
<comment type="function">
    <text evidence="16">Plant lipoxygenase may be involved in a number of diverse aspects of plant physiology including growth and development, pest resistance, and senescence or responses to wounding.</text>
</comment>
<evidence type="ECO:0000256" key="9">
    <source>
        <dbReference type="ARBA" id="ARBA00022946"/>
    </source>
</evidence>
<dbReference type="PRINTS" id="PR00087">
    <property type="entry name" value="LIPOXYGENASE"/>
</dbReference>
<dbReference type="PANTHER" id="PTHR11771">
    <property type="entry name" value="LIPOXYGENASE"/>
    <property type="match status" value="1"/>
</dbReference>
<evidence type="ECO:0000256" key="1">
    <source>
        <dbReference type="ARBA" id="ARBA00004229"/>
    </source>
</evidence>
<dbReference type="InterPro" id="IPR036226">
    <property type="entry name" value="LipOase_C_sf"/>
</dbReference>
<evidence type="ECO:0000256" key="13">
    <source>
        <dbReference type="ARBA" id="ARBA00023098"/>
    </source>
</evidence>
<dbReference type="GO" id="GO:0009507">
    <property type="term" value="C:chloroplast"/>
    <property type="evidence" value="ECO:0007669"/>
    <property type="project" value="UniProtKB-SubCell"/>
</dbReference>
<evidence type="ECO:0000259" key="19">
    <source>
        <dbReference type="PROSITE" id="PS51393"/>
    </source>
</evidence>
<organism evidence="20 21">
    <name type="scientific">Mikania micrantha</name>
    <name type="common">bitter vine</name>
    <dbReference type="NCBI Taxonomy" id="192012"/>
    <lineage>
        <taxon>Eukaryota</taxon>
        <taxon>Viridiplantae</taxon>
        <taxon>Streptophyta</taxon>
        <taxon>Embryophyta</taxon>
        <taxon>Tracheophyta</taxon>
        <taxon>Spermatophyta</taxon>
        <taxon>Magnoliopsida</taxon>
        <taxon>eudicotyledons</taxon>
        <taxon>Gunneridae</taxon>
        <taxon>Pentapetalae</taxon>
        <taxon>asterids</taxon>
        <taxon>campanulids</taxon>
        <taxon>Asterales</taxon>
        <taxon>Asteraceae</taxon>
        <taxon>Asteroideae</taxon>
        <taxon>Heliantheae alliance</taxon>
        <taxon>Eupatorieae</taxon>
        <taxon>Mikania</taxon>
    </lineage>
</organism>
<dbReference type="Pfam" id="PF01477">
    <property type="entry name" value="PLAT"/>
    <property type="match status" value="1"/>
</dbReference>
<dbReference type="Gene3D" id="2.60.60.20">
    <property type="entry name" value="PLAT/LH2 domain"/>
    <property type="match status" value="1"/>
</dbReference>
<comment type="caution">
    <text evidence="20">The sequence shown here is derived from an EMBL/GenBank/DDBJ whole genome shotgun (WGS) entry which is preliminary data.</text>
</comment>
<dbReference type="AlphaFoldDB" id="A0A5N6N1R3"/>
<evidence type="ECO:0000256" key="10">
    <source>
        <dbReference type="ARBA" id="ARBA00022964"/>
    </source>
</evidence>
<evidence type="ECO:0000256" key="16">
    <source>
        <dbReference type="RuleBase" id="RU003975"/>
    </source>
</evidence>
<keyword evidence="6" id="KW-0479">Metal-binding</keyword>
<dbReference type="InterPro" id="IPR001024">
    <property type="entry name" value="PLAT/LH2_dom"/>
</dbReference>
<keyword evidence="9" id="KW-0809">Transit peptide</keyword>
<dbReference type="SUPFAM" id="SSF48484">
    <property type="entry name" value="Lipoxigenase"/>
    <property type="match status" value="1"/>
</dbReference>
<dbReference type="InterPro" id="IPR000907">
    <property type="entry name" value="LipOase"/>
</dbReference>
<dbReference type="Proteomes" id="UP000326396">
    <property type="component" value="Linkage Group LG3"/>
</dbReference>
<feature type="domain" description="PLAT" evidence="18">
    <location>
        <begin position="89"/>
        <end position="210"/>
    </location>
</feature>
<dbReference type="GO" id="GO:0046872">
    <property type="term" value="F:metal ion binding"/>
    <property type="evidence" value="ECO:0007669"/>
    <property type="project" value="UniProtKB-UniRule"/>
</dbReference>
<keyword evidence="21" id="KW-1185">Reference proteome</keyword>
<evidence type="ECO:0000256" key="2">
    <source>
        <dbReference type="ARBA" id="ARBA00009419"/>
    </source>
</evidence>
<proteinExistence type="inferred from homology"/>
<evidence type="ECO:0000256" key="11">
    <source>
        <dbReference type="ARBA" id="ARBA00023002"/>
    </source>
</evidence>
<dbReference type="EC" id="1.13.11.-" evidence="16"/>
<comment type="caution">
    <text evidence="15">Lacks conserved residue(s) required for the propagation of feature annotation.</text>
</comment>
<dbReference type="Pfam" id="PF00305">
    <property type="entry name" value="Lipoxygenase"/>
    <property type="match status" value="1"/>
</dbReference>
<evidence type="ECO:0000313" key="21">
    <source>
        <dbReference type="Proteomes" id="UP000326396"/>
    </source>
</evidence>
<dbReference type="InterPro" id="IPR001246">
    <property type="entry name" value="LipOase_plant"/>
</dbReference>
<dbReference type="InterPro" id="IPR020834">
    <property type="entry name" value="LipOase_CS"/>
</dbReference>
<keyword evidence="10" id="KW-0223">Dioxygenase</keyword>
<keyword evidence="7 16" id="KW-0925">Oxylipin biosynthesis</keyword>
<dbReference type="InterPro" id="IPR036392">
    <property type="entry name" value="PLAT/LH2_dom_sf"/>
</dbReference>
<comment type="similarity">
    <text evidence="2 16">Belongs to the lipoxygenase family.</text>
</comment>
<keyword evidence="5" id="KW-0934">Plastid</keyword>
<dbReference type="GO" id="GO:0034440">
    <property type="term" value="P:lipid oxidation"/>
    <property type="evidence" value="ECO:0007669"/>
    <property type="project" value="InterPro"/>
</dbReference>
<evidence type="ECO:0000256" key="17">
    <source>
        <dbReference type="SAM" id="MobiDB-lite"/>
    </source>
</evidence>
<keyword evidence="8" id="KW-0276">Fatty acid metabolism</keyword>
<comment type="pathway">
    <text evidence="16">Lipid metabolism; oxylipin biosynthesis.</text>
</comment>
<accession>A0A5N6N1R3</accession>
<keyword evidence="11" id="KW-0560">Oxidoreductase</keyword>
<dbReference type="GO" id="GO:0016165">
    <property type="term" value="F:linoleate 13S-lipoxygenase activity"/>
    <property type="evidence" value="ECO:0007669"/>
    <property type="project" value="UniProtKB-ARBA"/>
</dbReference>